<protein>
    <recommendedName>
        <fullName evidence="6">C-type lysozyme inhibitor domain-containing protein</fullName>
    </recommendedName>
</protein>
<feature type="compositionally biased region" description="Low complexity" evidence="5">
    <location>
        <begin position="58"/>
        <end position="73"/>
    </location>
</feature>
<sequence>MLAGLLAAALAGCNAGTPPPATEAAKPAGAQPAITDRPDVRPPLAGTDASVTGPLPRPGKTSAPTAPGTGPALPAQAVAWRCGQRLITTRFDAAADALELTLEDRRLLLLSAQAASGARFADAQGNQFWEHVGEATLALAGGEAIKCVHETATTIG</sequence>
<evidence type="ECO:0000256" key="2">
    <source>
        <dbReference type="ARBA" id="ARBA00023136"/>
    </source>
</evidence>
<evidence type="ECO:0000256" key="1">
    <source>
        <dbReference type="ARBA" id="ARBA00022729"/>
    </source>
</evidence>
<proteinExistence type="predicted"/>
<dbReference type="Proteomes" id="UP000284283">
    <property type="component" value="Unassembled WGS sequence"/>
</dbReference>
<feature type="region of interest" description="Disordered" evidence="5">
    <location>
        <begin position="17"/>
        <end position="73"/>
    </location>
</feature>
<keyword evidence="4" id="KW-0449">Lipoprotein</keyword>
<evidence type="ECO:0000259" key="6">
    <source>
        <dbReference type="Pfam" id="PF09864"/>
    </source>
</evidence>
<dbReference type="Gene3D" id="2.40.128.200">
    <property type="match status" value="1"/>
</dbReference>
<dbReference type="InterPro" id="IPR036328">
    <property type="entry name" value="MliC_sf"/>
</dbReference>
<gene>
    <name evidence="7" type="ORF">C9386_18485</name>
</gene>
<dbReference type="KEGG" id="xva:C7V42_18935"/>
<accession>A0AAE8JVP8</accession>
<dbReference type="InterPro" id="IPR018660">
    <property type="entry name" value="MliC"/>
</dbReference>
<evidence type="ECO:0000313" key="7">
    <source>
        <dbReference type="EMBL" id="RNK98430.1"/>
    </source>
</evidence>
<dbReference type="Pfam" id="PF09864">
    <property type="entry name" value="MliC"/>
    <property type="match status" value="1"/>
</dbReference>
<name>A0AAE8JVP8_XANVA</name>
<feature type="domain" description="C-type lysozyme inhibitor" evidence="6">
    <location>
        <begin position="80"/>
        <end position="143"/>
    </location>
</feature>
<evidence type="ECO:0000256" key="4">
    <source>
        <dbReference type="ARBA" id="ARBA00023288"/>
    </source>
</evidence>
<evidence type="ECO:0000313" key="8">
    <source>
        <dbReference type="Proteomes" id="UP000284283"/>
    </source>
</evidence>
<comment type="caution">
    <text evidence="7">The sequence shown here is derived from an EMBL/GenBank/DDBJ whole genome shotgun (WGS) entry which is preliminary data.</text>
</comment>
<reference evidence="7 8" key="1">
    <citation type="submission" date="2018-03" db="EMBL/GenBank/DDBJ databases">
        <authorList>
            <person name="Wu G."/>
        </authorList>
    </citation>
    <scope>NUCLEOTIDE SEQUENCE [LARGE SCALE GENOMIC DNA]</scope>
    <source>
        <strain evidence="7 8">SAM-118</strain>
    </source>
</reference>
<organism evidence="7 8">
    <name type="scientific">Xanthomonas vasicola pv. vasculorum</name>
    <dbReference type="NCBI Taxonomy" id="325776"/>
    <lineage>
        <taxon>Bacteria</taxon>
        <taxon>Pseudomonadati</taxon>
        <taxon>Pseudomonadota</taxon>
        <taxon>Gammaproteobacteria</taxon>
        <taxon>Lysobacterales</taxon>
        <taxon>Lysobacteraceae</taxon>
        <taxon>Xanthomonas</taxon>
    </lineage>
</organism>
<evidence type="ECO:0000256" key="5">
    <source>
        <dbReference type="SAM" id="MobiDB-lite"/>
    </source>
</evidence>
<dbReference type="AlphaFoldDB" id="A0AAE8JVP8"/>
<keyword evidence="1" id="KW-0732">Signal</keyword>
<dbReference type="SUPFAM" id="SSF141488">
    <property type="entry name" value="YdhA-like"/>
    <property type="match status" value="1"/>
</dbReference>
<evidence type="ECO:0000256" key="3">
    <source>
        <dbReference type="ARBA" id="ARBA00023139"/>
    </source>
</evidence>
<keyword evidence="3" id="KW-0564">Palmitate</keyword>
<feature type="compositionally biased region" description="Low complexity" evidence="5">
    <location>
        <begin position="17"/>
        <end position="33"/>
    </location>
</feature>
<keyword evidence="2" id="KW-0472">Membrane</keyword>
<dbReference type="EMBL" id="PYTT01000153">
    <property type="protein sequence ID" value="RNK98430.1"/>
    <property type="molecule type" value="Genomic_DNA"/>
</dbReference>